<dbReference type="EMBL" id="LACC01000040">
    <property type="protein sequence ID" value="KJZ38543.1"/>
    <property type="molecule type" value="Genomic_DNA"/>
</dbReference>
<name>A0A0F4T2E9_PSEFL</name>
<proteinExistence type="predicted"/>
<sequence>NGEPGDDRGVHAEPGDDKRS</sequence>
<feature type="region of interest" description="Disordered" evidence="1">
    <location>
        <begin position="1"/>
        <end position="20"/>
    </location>
</feature>
<comment type="caution">
    <text evidence="2">The sequence shown here is derived from an EMBL/GenBank/DDBJ whole genome shotgun (WGS) entry which is preliminary data.</text>
</comment>
<evidence type="ECO:0000256" key="1">
    <source>
        <dbReference type="SAM" id="MobiDB-lite"/>
    </source>
</evidence>
<accession>A0A0F4T2E9</accession>
<organism evidence="2 3">
    <name type="scientific">Pseudomonas fluorescens</name>
    <dbReference type="NCBI Taxonomy" id="294"/>
    <lineage>
        <taxon>Bacteria</taxon>
        <taxon>Pseudomonadati</taxon>
        <taxon>Pseudomonadota</taxon>
        <taxon>Gammaproteobacteria</taxon>
        <taxon>Pseudomonadales</taxon>
        <taxon>Pseudomonadaceae</taxon>
        <taxon>Pseudomonas</taxon>
    </lineage>
</organism>
<reference evidence="2 3" key="1">
    <citation type="submission" date="2015-03" db="EMBL/GenBank/DDBJ databases">
        <title>Comparative genomics of Pseudomonas insights into diversity of traits involved in vanlence and defense.</title>
        <authorList>
            <person name="Qin Y."/>
        </authorList>
    </citation>
    <scope>NUCLEOTIDE SEQUENCE [LARGE SCALE GENOMIC DNA]</scope>
    <source>
        <strain evidence="2 3">C8</strain>
    </source>
</reference>
<dbReference type="Proteomes" id="UP000033588">
    <property type="component" value="Unassembled WGS sequence"/>
</dbReference>
<gene>
    <name evidence="2" type="ORF">VC35_25880</name>
</gene>
<protein>
    <submittedName>
        <fullName evidence="2">Uncharacterized protein</fullName>
    </submittedName>
</protein>
<evidence type="ECO:0000313" key="2">
    <source>
        <dbReference type="EMBL" id="KJZ38543.1"/>
    </source>
</evidence>
<evidence type="ECO:0000313" key="3">
    <source>
        <dbReference type="Proteomes" id="UP000033588"/>
    </source>
</evidence>
<dbReference type="AlphaFoldDB" id="A0A0F4T2E9"/>
<feature type="non-terminal residue" evidence="2">
    <location>
        <position position="1"/>
    </location>
</feature>